<geneLocation type="plasmid" evidence="3 4">
    <name>pEMTOL01</name>
</geneLocation>
<dbReference type="Proteomes" id="UP000002875">
    <property type="component" value="Plasmid pEMTOL01"/>
</dbReference>
<feature type="chain" id="PRO_5045863505" evidence="2">
    <location>
        <begin position="25"/>
        <end position="323"/>
    </location>
</feature>
<dbReference type="RefSeq" id="WP_015026337.1">
    <property type="nucleotide sequence ID" value="NC_018742.1"/>
</dbReference>
<reference evidence="3 4" key="1">
    <citation type="submission" date="2011-07" db="EMBL/GenBank/DDBJ databases">
        <title>The complete genome of plasmid 1 of Emticicia oligotrophica DSM 17448.</title>
        <authorList>
            <consortium name="US DOE Joint Genome Institute (JGI-PGF)"/>
            <person name="Lucas S."/>
            <person name="Han J."/>
            <person name="Lapidus A."/>
            <person name="Bruce D."/>
            <person name="Goodwin L."/>
            <person name="Pitluck S."/>
            <person name="Peters L."/>
            <person name="Kyrpides N."/>
            <person name="Mavromatis K."/>
            <person name="Ivanova N."/>
            <person name="Ovchinnikova G."/>
            <person name="Teshima H."/>
            <person name="Detter J.C."/>
            <person name="Tapia R."/>
            <person name="Han C."/>
            <person name="Land M."/>
            <person name="Hauser L."/>
            <person name="Markowitz V."/>
            <person name="Cheng J.-F."/>
            <person name="Hugenholtz P."/>
            <person name="Woyke T."/>
            <person name="Wu D."/>
            <person name="Tindall B."/>
            <person name="Pomrenke H."/>
            <person name="Brambilla E."/>
            <person name="Klenk H.-P."/>
            <person name="Eisen J.A."/>
        </authorList>
    </citation>
    <scope>NUCLEOTIDE SEQUENCE [LARGE SCALE GENOMIC DNA]</scope>
    <source>
        <strain evidence="4">DSM 17448 / GPTSA100-15</strain>
        <plasmid evidence="3 4">pEMTOL01</plasmid>
    </source>
</reference>
<keyword evidence="4" id="KW-1185">Reference proteome</keyword>
<evidence type="ECO:0000313" key="4">
    <source>
        <dbReference type="Proteomes" id="UP000002875"/>
    </source>
</evidence>
<sequence>MKSYSKKWGLTSLMFILTGSFAFSQFVVSDPIHTGISIAAKILHVANQITSTLHLDEVLKAAEKLKKVSNGIKTFHRITQTVTNIKNAGQHYQQAVKVISTDKHFKPKEMEKILLGYESLLRESSNVIKDLNQATQGNFLEMKDGERLAWIEKVCDKANQHIKSIEQYTASVRAISTMRAKTNGDYRVTVALYGFSDEFSTAINSNQYASINTGNYEVNYGDTNWTGYGRTDALSQAKGTTALDDEAAKSAMGAYQWNYGGSLSNPSTTGTTERNTSTENTTITRNTNTTTTPITRNTGANKPSGCMKYNKNGPYWDPNCTGN</sequence>
<keyword evidence="3" id="KW-0614">Plasmid</keyword>
<feature type="compositionally biased region" description="Low complexity" evidence="1">
    <location>
        <begin position="265"/>
        <end position="299"/>
    </location>
</feature>
<evidence type="ECO:0000256" key="1">
    <source>
        <dbReference type="SAM" id="MobiDB-lite"/>
    </source>
</evidence>
<gene>
    <name evidence="3" type="ordered locus">Emtol_0324</name>
</gene>
<dbReference type="EMBL" id="CP002962">
    <property type="protein sequence ID" value="AFK05591.1"/>
    <property type="molecule type" value="Genomic_DNA"/>
</dbReference>
<feature type="region of interest" description="Disordered" evidence="1">
    <location>
        <begin position="263"/>
        <end position="303"/>
    </location>
</feature>
<keyword evidence="2" id="KW-0732">Signal</keyword>
<organism evidence="3 4">
    <name type="scientific">Emticicia oligotrophica (strain DSM 17448 / CIP 109782 / MTCC 6937 / GPTSA100-15)</name>
    <dbReference type="NCBI Taxonomy" id="929562"/>
    <lineage>
        <taxon>Bacteria</taxon>
        <taxon>Pseudomonadati</taxon>
        <taxon>Bacteroidota</taxon>
        <taxon>Cytophagia</taxon>
        <taxon>Cytophagales</taxon>
        <taxon>Leadbetterellaceae</taxon>
        <taxon>Emticicia</taxon>
    </lineage>
</organism>
<proteinExistence type="predicted"/>
<evidence type="ECO:0000256" key="2">
    <source>
        <dbReference type="SAM" id="SignalP"/>
    </source>
</evidence>
<feature type="signal peptide" evidence="2">
    <location>
        <begin position="1"/>
        <end position="24"/>
    </location>
</feature>
<evidence type="ECO:0000313" key="3">
    <source>
        <dbReference type="EMBL" id="AFK05591.1"/>
    </source>
</evidence>
<protein>
    <submittedName>
        <fullName evidence="3">Uncharacterized protein</fullName>
    </submittedName>
</protein>
<accession>A0ABM5N7V5</accession>
<name>A0ABM5N7V5_EMTOG</name>